<proteinExistence type="inferred from homology"/>
<evidence type="ECO:0000256" key="2">
    <source>
        <dbReference type="ARBA" id="ARBA00023125"/>
    </source>
</evidence>
<feature type="compositionally biased region" description="Acidic residues" evidence="3">
    <location>
        <begin position="1"/>
        <end position="16"/>
    </location>
</feature>
<evidence type="ECO:0000313" key="5">
    <source>
        <dbReference type="Proteomes" id="UP000594800"/>
    </source>
</evidence>
<dbReference type="KEGG" id="poz:I0K15_02975"/>
<reference evidence="4 5" key="1">
    <citation type="submission" date="2020-11" db="EMBL/GenBank/DDBJ databases">
        <title>Description of Pontivivens ytuae sp. nov. isolated from deep sea sediment of Mariana Trench.</title>
        <authorList>
            <person name="Wang Z."/>
            <person name="Sun Q.-L."/>
            <person name="Xu X.-D."/>
            <person name="Tang Y.-Z."/>
            <person name="Zhang J."/>
        </authorList>
    </citation>
    <scope>NUCLEOTIDE SEQUENCE [LARGE SCALE GENOMIC DNA]</scope>
    <source>
        <strain evidence="4 5">MT2928</strain>
    </source>
</reference>
<dbReference type="Pfam" id="PF00216">
    <property type="entry name" value="Bac_DNA_binding"/>
    <property type="match status" value="1"/>
</dbReference>
<accession>A0A7S9QE19</accession>
<name>A0A7S9QE19_9RHOB</name>
<dbReference type="InterPro" id="IPR000119">
    <property type="entry name" value="Hist_DNA-bd"/>
</dbReference>
<dbReference type="GO" id="GO:0003677">
    <property type="term" value="F:DNA binding"/>
    <property type="evidence" value="ECO:0007669"/>
    <property type="project" value="UniProtKB-KW"/>
</dbReference>
<comment type="similarity">
    <text evidence="1">Belongs to the bacterial histone-like protein family.</text>
</comment>
<keyword evidence="5" id="KW-1185">Reference proteome</keyword>
<evidence type="ECO:0000313" key="4">
    <source>
        <dbReference type="EMBL" id="QPH54756.1"/>
    </source>
</evidence>
<dbReference type="RefSeq" id="WP_196103959.1">
    <property type="nucleotide sequence ID" value="NZ_CP064942.1"/>
</dbReference>
<dbReference type="AlphaFoldDB" id="A0A7S9QE19"/>
<protein>
    <submittedName>
        <fullName evidence="4">HU family DNA-binding protein</fullName>
    </submittedName>
</protein>
<dbReference type="GO" id="GO:0030527">
    <property type="term" value="F:structural constituent of chromatin"/>
    <property type="evidence" value="ECO:0007669"/>
    <property type="project" value="InterPro"/>
</dbReference>
<evidence type="ECO:0000256" key="3">
    <source>
        <dbReference type="SAM" id="MobiDB-lite"/>
    </source>
</evidence>
<sequence length="108" mass="11886">MIDTPDDAPDTPETDDTPPMLRKRELVERVAELTGRNKAEVRATLDTAFAEMRTALLDGRDVQYPALGRIRIKTPNRPDAQKIYRLMPAKSAAVDPTENGLEGPAAAE</sequence>
<keyword evidence="2 4" id="KW-0238">DNA-binding</keyword>
<dbReference type="InterPro" id="IPR010992">
    <property type="entry name" value="IHF-like_DNA-bd_dom_sf"/>
</dbReference>
<gene>
    <name evidence="4" type="ORF">I0K15_02975</name>
</gene>
<feature type="region of interest" description="Disordered" evidence="3">
    <location>
        <begin position="1"/>
        <end position="23"/>
    </location>
</feature>
<dbReference type="Proteomes" id="UP000594800">
    <property type="component" value="Chromosome"/>
</dbReference>
<organism evidence="4 5">
    <name type="scientific">Pontivivens ytuae</name>
    <dbReference type="NCBI Taxonomy" id="2789856"/>
    <lineage>
        <taxon>Bacteria</taxon>
        <taxon>Pseudomonadati</taxon>
        <taxon>Pseudomonadota</taxon>
        <taxon>Alphaproteobacteria</taxon>
        <taxon>Rhodobacterales</taxon>
        <taxon>Paracoccaceae</taxon>
        <taxon>Pontivivens</taxon>
    </lineage>
</organism>
<dbReference type="EMBL" id="CP064942">
    <property type="protein sequence ID" value="QPH54756.1"/>
    <property type="molecule type" value="Genomic_DNA"/>
</dbReference>
<dbReference type="SUPFAM" id="SSF47729">
    <property type="entry name" value="IHF-like DNA-binding proteins"/>
    <property type="match status" value="1"/>
</dbReference>
<dbReference type="Gene3D" id="4.10.520.10">
    <property type="entry name" value="IHF-like DNA-binding proteins"/>
    <property type="match status" value="1"/>
</dbReference>
<evidence type="ECO:0000256" key="1">
    <source>
        <dbReference type="ARBA" id="ARBA00010529"/>
    </source>
</evidence>